<dbReference type="STRING" id="1407499.HHUB_3364"/>
<dbReference type="InterPro" id="IPR050564">
    <property type="entry name" value="F420-G6PD/mer"/>
</dbReference>
<keyword evidence="4" id="KW-1185">Reference proteome</keyword>
<dbReference type="KEGG" id="hhb:Hhub_3364"/>
<evidence type="ECO:0000313" key="3">
    <source>
        <dbReference type="EMBL" id="CQH61082.1"/>
    </source>
</evidence>
<dbReference type="RefSeq" id="WP_059057715.1">
    <property type="nucleotide sequence ID" value="NZ_CEML01000001.1"/>
</dbReference>
<reference evidence="4" key="1">
    <citation type="journal article" date="2016" name="Environ. Microbiol.">
        <title>The complete genome of a viable archaeum isolated from 123-million-year-old rock salt.</title>
        <authorList>
            <person name="Jaakkola S.T."/>
            <person name="Pfeiffer F."/>
            <person name="Ravantti J.J."/>
            <person name="Guo Q."/>
            <person name="Liu Y."/>
            <person name="Chen X."/>
            <person name="Ma H."/>
            <person name="Yang C."/>
            <person name="Oksanen H.M."/>
            <person name="Bamford D.H."/>
        </authorList>
    </citation>
    <scope>NUCLEOTIDE SEQUENCE</scope>
    <source>
        <strain evidence="4">JI20-1</strain>
    </source>
</reference>
<dbReference type="GeneID" id="91108042"/>
<dbReference type="Gene3D" id="3.20.20.30">
    <property type="entry name" value="Luciferase-like domain"/>
    <property type="match status" value="1"/>
</dbReference>
<sequence>MVQLGYTLSSEEHPPNDLVEYAARAEDTGFDFLSISDHFHPWVSQQGESGFVWSTLGGVAHATDDIPVGIGVVCPIMRYHPAIVAQASASVASMLDGRFFLGVGTGELLNEHIVGEHWPEHAVRLEMLEEAVEIIRKLWSGGQQSHHGKHYTVQNARLFTRPEETPPIVVSAYGPSAAETAAEIGDGFWSVGPQAAVETWAEHGGEGPRYTQLSVCYAETEEEAVETAYEWWPNTALPGELASQLPTTAHFEQACELVTRADVADSLVTGPDPEDHVAAIENAVEAGYDRVYVHQVGPDQSGFFEFYEDEVLPAVESIAPA</sequence>
<gene>
    <name evidence="3" type="ORF">HHUB_3364</name>
</gene>
<dbReference type="SUPFAM" id="SSF51679">
    <property type="entry name" value="Bacterial luciferase-like"/>
    <property type="match status" value="1"/>
</dbReference>
<dbReference type="PANTHER" id="PTHR43244">
    <property type="match status" value="1"/>
</dbReference>
<evidence type="ECO:0000313" key="4">
    <source>
        <dbReference type="Proteomes" id="UP000066737"/>
    </source>
</evidence>
<organism evidence="3 4">
    <name type="scientific">Halobacterium hubeiense</name>
    <dbReference type="NCBI Taxonomy" id="1407499"/>
    <lineage>
        <taxon>Archaea</taxon>
        <taxon>Methanobacteriati</taxon>
        <taxon>Methanobacteriota</taxon>
        <taxon>Stenosarchaea group</taxon>
        <taxon>Halobacteria</taxon>
        <taxon>Halobacteriales</taxon>
        <taxon>Halobacteriaceae</taxon>
        <taxon>Halobacterium</taxon>
    </lineage>
</organism>
<dbReference type="PANTHER" id="PTHR43244:SF1">
    <property type="entry name" value="5,10-METHYLENETETRAHYDROMETHANOPTERIN REDUCTASE"/>
    <property type="match status" value="1"/>
</dbReference>
<dbReference type="EMBL" id="LN831302">
    <property type="protein sequence ID" value="CQH61082.1"/>
    <property type="molecule type" value="Genomic_DNA"/>
</dbReference>
<dbReference type="AlphaFoldDB" id="A0A0U5D0B6"/>
<accession>A0A0U5D0B6</accession>
<dbReference type="OrthoDB" id="7684at2157"/>
<evidence type="ECO:0000259" key="2">
    <source>
        <dbReference type="Pfam" id="PF00296"/>
    </source>
</evidence>
<evidence type="ECO:0000256" key="1">
    <source>
        <dbReference type="ARBA" id="ARBA00023002"/>
    </source>
</evidence>
<dbReference type="InterPro" id="IPR019945">
    <property type="entry name" value="F420_G6P_DH-rel"/>
</dbReference>
<feature type="domain" description="Luciferase-like" evidence="2">
    <location>
        <begin position="9"/>
        <end position="289"/>
    </location>
</feature>
<dbReference type="NCBIfam" id="TIGR03557">
    <property type="entry name" value="F420_G6P_family"/>
    <property type="match status" value="1"/>
</dbReference>
<keyword evidence="1" id="KW-0560">Oxidoreductase</keyword>
<protein>
    <submittedName>
        <fullName evidence="3">Probable F420-dependent oxidoreductase</fullName>
    </submittedName>
</protein>
<dbReference type="Proteomes" id="UP000066737">
    <property type="component" value="Chromosome I"/>
</dbReference>
<dbReference type="Pfam" id="PF00296">
    <property type="entry name" value="Bac_luciferase"/>
    <property type="match status" value="1"/>
</dbReference>
<dbReference type="GO" id="GO:0016705">
    <property type="term" value="F:oxidoreductase activity, acting on paired donors, with incorporation or reduction of molecular oxygen"/>
    <property type="evidence" value="ECO:0007669"/>
    <property type="project" value="InterPro"/>
</dbReference>
<dbReference type="InterPro" id="IPR036661">
    <property type="entry name" value="Luciferase-like_sf"/>
</dbReference>
<proteinExistence type="predicted"/>
<name>A0A0U5D0B6_9EURY</name>
<dbReference type="InterPro" id="IPR011251">
    <property type="entry name" value="Luciferase-like_dom"/>
</dbReference>
<dbReference type="CDD" id="cd01097">
    <property type="entry name" value="Tetrahydromethanopterin_reductase"/>
    <property type="match status" value="1"/>
</dbReference>